<sequence length="178" mass="20374">MKVVKDEYLISRETQLIYAVYDECGNENTLVLEQYRKLKVLKSVKELLEDNCEFHGCTLEGKFGAAKTVLKGKRMLPLCLSATFRICLFPTHSAEKSECMWISVNHIRDIIPYKDKSIVVFENYDRVVVPVSYDVLTMKKAFASDLLNTYINNQDKLENTLNLGRISDPISGIDRLPS</sequence>
<dbReference type="InterPro" id="IPR010461">
    <property type="entry name" value="ComK"/>
</dbReference>
<name>A0ABS3N0M1_9BACI</name>
<organism evidence="1 2">
    <name type="scientific">Metabacillus bambusae</name>
    <dbReference type="NCBI Taxonomy" id="2795218"/>
    <lineage>
        <taxon>Bacteria</taxon>
        <taxon>Bacillati</taxon>
        <taxon>Bacillota</taxon>
        <taxon>Bacilli</taxon>
        <taxon>Bacillales</taxon>
        <taxon>Bacillaceae</taxon>
        <taxon>Metabacillus</taxon>
    </lineage>
</organism>
<accession>A0ABS3N0M1</accession>
<evidence type="ECO:0000313" key="1">
    <source>
        <dbReference type="EMBL" id="MBO1511784.1"/>
    </source>
</evidence>
<dbReference type="Pfam" id="PF06338">
    <property type="entry name" value="ComK"/>
    <property type="match status" value="1"/>
</dbReference>
<proteinExistence type="predicted"/>
<comment type="caution">
    <text evidence="1">The sequence shown here is derived from an EMBL/GenBank/DDBJ whole genome shotgun (WGS) entry which is preliminary data.</text>
</comment>
<dbReference type="RefSeq" id="WP_207977117.1">
    <property type="nucleotide sequence ID" value="NZ_JAGDEL010000005.1"/>
</dbReference>
<gene>
    <name evidence="1" type="ORF">I7822_08890</name>
</gene>
<evidence type="ECO:0000313" key="2">
    <source>
        <dbReference type="Proteomes" id="UP000663981"/>
    </source>
</evidence>
<dbReference type="EMBL" id="JAGDEL010000005">
    <property type="protein sequence ID" value="MBO1511784.1"/>
    <property type="molecule type" value="Genomic_DNA"/>
</dbReference>
<protein>
    <submittedName>
        <fullName evidence="1">Competence protein ComK</fullName>
    </submittedName>
</protein>
<dbReference type="Proteomes" id="UP000663981">
    <property type="component" value="Unassembled WGS sequence"/>
</dbReference>
<keyword evidence="2" id="KW-1185">Reference proteome</keyword>
<reference evidence="1 2" key="1">
    <citation type="submission" date="2021-03" db="EMBL/GenBank/DDBJ databases">
        <title>Whole genome sequence of Metabacillus bambusae BG109.</title>
        <authorList>
            <person name="Jeong J.W."/>
        </authorList>
    </citation>
    <scope>NUCLEOTIDE SEQUENCE [LARGE SCALE GENOMIC DNA]</scope>
    <source>
        <strain evidence="1 2">BG109</strain>
    </source>
</reference>